<comment type="similarity">
    <text evidence="2">Belongs to the cytochrome ubiquinol oxidase subunit 2 family.</text>
</comment>
<accession>A0ABN1RY40</accession>
<keyword evidence="4 7" id="KW-0812">Transmembrane</keyword>
<evidence type="ECO:0000256" key="6">
    <source>
        <dbReference type="ARBA" id="ARBA00023136"/>
    </source>
</evidence>
<evidence type="ECO:0000256" key="1">
    <source>
        <dbReference type="ARBA" id="ARBA00004651"/>
    </source>
</evidence>
<comment type="caution">
    <text evidence="8">The sequence shown here is derived from an EMBL/GenBank/DDBJ whole genome shotgun (WGS) entry which is preliminary data.</text>
</comment>
<feature type="transmembrane region" description="Helical" evidence="7">
    <location>
        <begin position="207"/>
        <end position="229"/>
    </location>
</feature>
<dbReference type="Pfam" id="PF02322">
    <property type="entry name" value="Cyt_bd_oxida_II"/>
    <property type="match status" value="1"/>
</dbReference>
<feature type="transmembrane region" description="Helical" evidence="7">
    <location>
        <begin position="44"/>
        <end position="70"/>
    </location>
</feature>
<evidence type="ECO:0000256" key="4">
    <source>
        <dbReference type="ARBA" id="ARBA00022692"/>
    </source>
</evidence>
<feature type="transmembrane region" description="Helical" evidence="7">
    <location>
        <begin position="82"/>
        <end position="102"/>
    </location>
</feature>
<protein>
    <recommendedName>
        <fullName evidence="10">Cytochrome bd-type quinol oxidase subunit 2</fullName>
    </recommendedName>
</protein>
<proteinExistence type="inferred from homology"/>
<keyword evidence="6 7" id="KW-0472">Membrane</keyword>
<evidence type="ECO:0000256" key="3">
    <source>
        <dbReference type="ARBA" id="ARBA00022475"/>
    </source>
</evidence>
<keyword evidence="3" id="KW-1003">Cell membrane</keyword>
<evidence type="ECO:0000256" key="2">
    <source>
        <dbReference type="ARBA" id="ARBA00007543"/>
    </source>
</evidence>
<dbReference type="PANTHER" id="PTHR43141">
    <property type="entry name" value="CYTOCHROME BD2 SUBUNIT II"/>
    <property type="match status" value="1"/>
</dbReference>
<evidence type="ECO:0008006" key="10">
    <source>
        <dbReference type="Google" id="ProtNLM"/>
    </source>
</evidence>
<feature type="transmembrane region" description="Helical" evidence="7">
    <location>
        <begin position="122"/>
        <end position="155"/>
    </location>
</feature>
<dbReference type="PANTHER" id="PTHR43141:SF4">
    <property type="entry name" value="CYTOCHROME BD2 SUBUNIT II"/>
    <property type="match status" value="1"/>
</dbReference>
<sequence length="244" mass="25822">METLALLLLAFFTFGTLVLAGGDLGVGMLLPWLGRTPTERRTVLAAIGPFFLANEVWLVALAGIMIGAFPGLEHELLLERRTAFVALLAAWIVRDAGLWWRSRIEARPWAAACDGMIVAGSWGAALALGAVLGPVLGGGLGGVLLAPLFALLLALHGAGFCRLRLTGEPLDRAAPLGRYTVTTLALGAVTVAAGLRLDLHEMLAEPATLRVVTVFVAVMLPLLVGGQLLTRWAFRRRVTGPGYL</sequence>
<name>A0ABN1RY40_9ACTN</name>
<keyword evidence="5 7" id="KW-1133">Transmembrane helix</keyword>
<dbReference type="PRINTS" id="PR01414">
    <property type="entry name" value="CCMBBIOGNSIS"/>
</dbReference>
<reference evidence="8 9" key="1">
    <citation type="journal article" date="2019" name="Int. J. Syst. Evol. Microbiol.">
        <title>The Global Catalogue of Microorganisms (GCM) 10K type strain sequencing project: providing services to taxonomists for standard genome sequencing and annotation.</title>
        <authorList>
            <consortium name="The Broad Institute Genomics Platform"/>
            <consortium name="The Broad Institute Genome Sequencing Center for Infectious Disease"/>
            <person name="Wu L."/>
            <person name="Ma J."/>
        </authorList>
    </citation>
    <scope>NUCLEOTIDE SEQUENCE [LARGE SCALE GENOMIC DNA]</scope>
    <source>
        <strain evidence="8 9">JCM 10696</strain>
    </source>
</reference>
<evidence type="ECO:0000256" key="7">
    <source>
        <dbReference type="SAM" id="Phobius"/>
    </source>
</evidence>
<evidence type="ECO:0000256" key="5">
    <source>
        <dbReference type="ARBA" id="ARBA00022989"/>
    </source>
</evidence>
<dbReference type="Proteomes" id="UP001500665">
    <property type="component" value="Unassembled WGS sequence"/>
</dbReference>
<organism evidence="8 9">
    <name type="scientific">Actinocorallia libanotica</name>
    <dbReference type="NCBI Taxonomy" id="46162"/>
    <lineage>
        <taxon>Bacteria</taxon>
        <taxon>Bacillati</taxon>
        <taxon>Actinomycetota</taxon>
        <taxon>Actinomycetes</taxon>
        <taxon>Streptosporangiales</taxon>
        <taxon>Thermomonosporaceae</taxon>
        <taxon>Actinocorallia</taxon>
    </lineage>
</organism>
<dbReference type="RefSeq" id="WP_344246499.1">
    <property type="nucleotide sequence ID" value="NZ_BAAAHH010000049.1"/>
</dbReference>
<feature type="transmembrane region" description="Helical" evidence="7">
    <location>
        <begin position="176"/>
        <end position="195"/>
    </location>
</feature>
<keyword evidence="9" id="KW-1185">Reference proteome</keyword>
<evidence type="ECO:0000313" key="8">
    <source>
        <dbReference type="EMBL" id="GAA0967232.1"/>
    </source>
</evidence>
<evidence type="ECO:0000313" key="9">
    <source>
        <dbReference type="Proteomes" id="UP001500665"/>
    </source>
</evidence>
<dbReference type="InterPro" id="IPR003317">
    <property type="entry name" value="Cyt-d_oxidase_su2"/>
</dbReference>
<dbReference type="EMBL" id="BAAAHH010000049">
    <property type="protein sequence ID" value="GAA0967232.1"/>
    <property type="molecule type" value="Genomic_DNA"/>
</dbReference>
<comment type="subcellular location">
    <subcellularLocation>
        <location evidence="1">Cell membrane</location>
        <topology evidence="1">Multi-pass membrane protein</topology>
    </subcellularLocation>
</comment>
<gene>
    <name evidence="8" type="ORF">GCM10009550_70800</name>
</gene>